<accession>A0A0K8R2X6</accession>
<protein>
    <submittedName>
        <fullName evidence="2">Putative secreted protein</fullName>
    </submittedName>
</protein>
<feature type="compositionally biased region" description="Basic and acidic residues" evidence="1">
    <location>
        <begin position="157"/>
        <end position="181"/>
    </location>
</feature>
<name>A0A0K8R2X6_IXORI</name>
<proteinExistence type="evidence at transcript level"/>
<evidence type="ECO:0000256" key="1">
    <source>
        <dbReference type="SAM" id="MobiDB-lite"/>
    </source>
</evidence>
<feature type="compositionally biased region" description="Basic and acidic residues" evidence="1">
    <location>
        <begin position="70"/>
        <end position="81"/>
    </location>
</feature>
<feature type="compositionally biased region" description="Basic and acidic residues" evidence="1">
    <location>
        <begin position="112"/>
        <end position="128"/>
    </location>
</feature>
<dbReference type="EMBL" id="GADI01008378">
    <property type="protein sequence ID" value="JAA65430.1"/>
    <property type="molecule type" value="mRNA"/>
</dbReference>
<sequence>MRKRAGEVRRISTRRRSAVRMERRNDARCCVIEGERDGLSGIRRPGSDWKLGRNGRKSYRWCSPMTTIRTLRDDAPADTDRLGASSGDPEDVASQAQGPVFAVPALASAKEAEARSKGAWIKEGKTRASETWANNVETRASEPETGAEARATNVKAKVNEAKARATEAEARMEQVETRTDLTGDAEAWAAETRAQEVEAVT</sequence>
<feature type="region of interest" description="Disordered" evidence="1">
    <location>
        <begin position="112"/>
        <end position="186"/>
    </location>
</feature>
<organism evidence="2">
    <name type="scientific">Ixodes ricinus</name>
    <name type="common">Common tick</name>
    <name type="synonym">Acarus ricinus</name>
    <dbReference type="NCBI Taxonomy" id="34613"/>
    <lineage>
        <taxon>Eukaryota</taxon>
        <taxon>Metazoa</taxon>
        <taxon>Ecdysozoa</taxon>
        <taxon>Arthropoda</taxon>
        <taxon>Chelicerata</taxon>
        <taxon>Arachnida</taxon>
        <taxon>Acari</taxon>
        <taxon>Parasitiformes</taxon>
        <taxon>Ixodida</taxon>
        <taxon>Ixodoidea</taxon>
        <taxon>Ixodidae</taxon>
        <taxon>Ixodinae</taxon>
        <taxon>Ixodes</taxon>
    </lineage>
</organism>
<feature type="region of interest" description="Disordered" evidence="1">
    <location>
        <begin position="70"/>
        <end position="95"/>
    </location>
</feature>
<dbReference type="AlphaFoldDB" id="A0A0K8R2X6"/>
<reference evidence="2" key="1">
    <citation type="submission" date="2012-12" db="EMBL/GenBank/DDBJ databases">
        <title>Identification and characterization of a phenylalanine ammonia-lyase gene family in Isatis indigotica Fort.</title>
        <authorList>
            <person name="Liu Q."/>
            <person name="Chen J."/>
            <person name="Zhou X."/>
            <person name="Di P."/>
            <person name="Xiao Y."/>
            <person name="Xuan H."/>
            <person name="Zhang L."/>
            <person name="Chen W."/>
        </authorList>
    </citation>
    <scope>NUCLEOTIDE SEQUENCE</scope>
    <source>
        <tissue evidence="2">Salivary gland</tissue>
    </source>
</reference>
<evidence type="ECO:0000313" key="2">
    <source>
        <dbReference type="EMBL" id="JAA65430.1"/>
    </source>
</evidence>
<feature type="compositionally biased region" description="Polar residues" evidence="1">
    <location>
        <begin position="129"/>
        <end position="138"/>
    </location>
</feature>